<organism evidence="1">
    <name type="scientific">Salix viminalis</name>
    <name type="common">Common osier</name>
    <name type="synonym">Basket willow</name>
    <dbReference type="NCBI Taxonomy" id="40686"/>
    <lineage>
        <taxon>Eukaryota</taxon>
        <taxon>Viridiplantae</taxon>
        <taxon>Streptophyta</taxon>
        <taxon>Embryophyta</taxon>
        <taxon>Tracheophyta</taxon>
        <taxon>Spermatophyta</taxon>
        <taxon>Magnoliopsida</taxon>
        <taxon>eudicotyledons</taxon>
        <taxon>Gunneridae</taxon>
        <taxon>Pentapetalae</taxon>
        <taxon>rosids</taxon>
        <taxon>fabids</taxon>
        <taxon>Malpighiales</taxon>
        <taxon>Salicaceae</taxon>
        <taxon>Saliceae</taxon>
        <taxon>Salix</taxon>
    </lineage>
</organism>
<dbReference type="EMBL" id="CAADRP010000902">
    <property type="protein sequence ID" value="VFU33553.1"/>
    <property type="molecule type" value="Genomic_DNA"/>
</dbReference>
<gene>
    <name evidence="1" type="ORF">SVIM_LOCUS154398</name>
</gene>
<dbReference type="AlphaFoldDB" id="A0A6N2KZ77"/>
<name>A0A6N2KZ77_SALVM</name>
<reference evidence="1" key="1">
    <citation type="submission" date="2019-03" db="EMBL/GenBank/DDBJ databases">
        <authorList>
            <person name="Mank J."/>
            <person name="Almeida P."/>
        </authorList>
    </citation>
    <scope>NUCLEOTIDE SEQUENCE</scope>
    <source>
        <strain evidence="1">78183</strain>
    </source>
</reference>
<evidence type="ECO:0000313" key="1">
    <source>
        <dbReference type="EMBL" id="VFU33553.1"/>
    </source>
</evidence>
<protein>
    <submittedName>
        <fullName evidence="1">Uncharacterized protein</fullName>
    </submittedName>
</protein>
<sequence>MPYFSSPDLKGFNRFFWSRCGIISKICPITKGMMLNTWQMNMKWKMLMMTWTKNFVLRRWAQTLMLMNMTTQITK</sequence>
<proteinExistence type="predicted"/>
<accession>A0A6N2KZ77</accession>